<name>A0AC34Q8B9_9BILA</name>
<dbReference type="WBParaSite" id="JU765_v2.g1396.t1">
    <property type="protein sequence ID" value="JU765_v2.g1396.t1"/>
    <property type="gene ID" value="JU765_v2.g1396"/>
</dbReference>
<reference evidence="2" key="1">
    <citation type="submission" date="2022-11" db="UniProtKB">
        <authorList>
            <consortium name="WormBaseParasite"/>
        </authorList>
    </citation>
    <scope>IDENTIFICATION</scope>
</reference>
<proteinExistence type="predicted"/>
<protein>
    <submittedName>
        <fullName evidence="2">Uncharacterized protein</fullName>
    </submittedName>
</protein>
<sequence>MKIMPNYVDIYTPEYTTCCGWHVRKMAFFIGYLSLVLAIIGLRCVWVLLKYVTYTPAYIVMFFCFLTFIVMIFCHSFLIFASIKEKPGYYIPYLVFDVSH</sequence>
<evidence type="ECO:0000313" key="2">
    <source>
        <dbReference type="WBParaSite" id="JU765_v2.g1396.t1"/>
    </source>
</evidence>
<accession>A0AC34Q8B9</accession>
<organism evidence="1 2">
    <name type="scientific">Panagrolaimus sp. JU765</name>
    <dbReference type="NCBI Taxonomy" id="591449"/>
    <lineage>
        <taxon>Eukaryota</taxon>
        <taxon>Metazoa</taxon>
        <taxon>Ecdysozoa</taxon>
        <taxon>Nematoda</taxon>
        <taxon>Chromadorea</taxon>
        <taxon>Rhabditida</taxon>
        <taxon>Tylenchina</taxon>
        <taxon>Panagrolaimomorpha</taxon>
        <taxon>Panagrolaimoidea</taxon>
        <taxon>Panagrolaimidae</taxon>
        <taxon>Panagrolaimus</taxon>
    </lineage>
</organism>
<evidence type="ECO:0000313" key="1">
    <source>
        <dbReference type="Proteomes" id="UP000887576"/>
    </source>
</evidence>
<dbReference type="Proteomes" id="UP000887576">
    <property type="component" value="Unplaced"/>
</dbReference>